<name>A0ABR0VXC0_REHGL</name>
<dbReference type="Proteomes" id="UP001318860">
    <property type="component" value="Unassembled WGS sequence"/>
</dbReference>
<accession>A0ABR0VXC0</accession>
<feature type="signal peptide" evidence="4">
    <location>
        <begin position="1"/>
        <end position="22"/>
    </location>
</feature>
<dbReference type="PANTHER" id="PTHR35496">
    <property type="entry name" value="2S SEED STORAGE PROTEIN 1-RELATED"/>
    <property type="match status" value="1"/>
</dbReference>
<evidence type="ECO:0000313" key="6">
    <source>
        <dbReference type="EMBL" id="KAK6139967.1"/>
    </source>
</evidence>
<evidence type="ECO:0000256" key="4">
    <source>
        <dbReference type="SAM" id="SignalP"/>
    </source>
</evidence>
<dbReference type="Pfam" id="PF00234">
    <property type="entry name" value="Tryp_alpha_amyl"/>
    <property type="match status" value="1"/>
</dbReference>
<evidence type="ECO:0000256" key="3">
    <source>
        <dbReference type="ARBA" id="ARBA00023129"/>
    </source>
</evidence>
<dbReference type="PANTHER" id="PTHR35496:SF4">
    <property type="entry name" value="2S SULFUR-RICH SEED STORAGE PROTEIN 2-LIKE"/>
    <property type="match status" value="1"/>
</dbReference>
<feature type="chain" id="PRO_5047285163" description="Bifunctional inhibitor/plant lipid transfer protein/seed storage helical domain-containing protein" evidence="4">
    <location>
        <begin position="23"/>
        <end position="183"/>
    </location>
</feature>
<reference evidence="6 7" key="1">
    <citation type="journal article" date="2021" name="Comput. Struct. Biotechnol. J.">
        <title>De novo genome assembly of the potent medicinal plant Rehmannia glutinosa using nanopore technology.</title>
        <authorList>
            <person name="Ma L."/>
            <person name="Dong C."/>
            <person name="Song C."/>
            <person name="Wang X."/>
            <person name="Zheng X."/>
            <person name="Niu Y."/>
            <person name="Chen S."/>
            <person name="Feng W."/>
        </authorList>
    </citation>
    <scope>NUCLEOTIDE SEQUENCE [LARGE SCALE GENOMIC DNA]</scope>
    <source>
        <strain evidence="6">DH-2019</strain>
    </source>
</reference>
<dbReference type="SMART" id="SM00499">
    <property type="entry name" value="AAI"/>
    <property type="match status" value="1"/>
</dbReference>
<evidence type="ECO:0000259" key="5">
    <source>
        <dbReference type="SMART" id="SM00499"/>
    </source>
</evidence>
<proteinExistence type="inferred from homology"/>
<dbReference type="Gene3D" id="1.10.110.10">
    <property type="entry name" value="Plant lipid-transfer and hydrophobic proteins"/>
    <property type="match status" value="1"/>
</dbReference>
<keyword evidence="7" id="KW-1185">Reference proteome</keyword>
<keyword evidence="3" id="KW-0708">Seed storage protein</keyword>
<sequence>MATKKITLAAALLVALVAVATATTYTTTVTTTTFDEEGNPGQQQQCQRQLQGRQFRSCQRYLSQRSPYNEEDEVLEMSTGNPGQQMHLSQCCQQLKNVNEQCRCEAIRHAVRQLQQGGQEEMGQSQVYQRATELPRKCNMRPQQCQIRLRPGRCKAVEWLGGGESHLRAAATSALSIDSRGER</sequence>
<dbReference type="SUPFAM" id="SSF47699">
    <property type="entry name" value="Bifunctional inhibitor/lipid-transfer protein/seed storage 2S albumin"/>
    <property type="match status" value="1"/>
</dbReference>
<dbReference type="EMBL" id="JABTTQ020000353">
    <property type="protein sequence ID" value="KAK6139967.1"/>
    <property type="molecule type" value="Genomic_DNA"/>
</dbReference>
<evidence type="ECO:0000313" key="7">
    <source>
        <dbReference type="Proteomes" id="UP001318860"/>
    </source>
</evidence>
<dbReference type="InterPro" id="IPR016140">
    <property type="entry name" value="Bifunc_inhib/LTP/seed_store"/>
</dbReference>
<evidence type="ECO:0000256" key="1">
    <source>
        <dbReference type="ARBA" id="ARBA00008262"/>
    </source>
</evidence>
<comment type="similarity">
    <text evidence="1">Belongs to the 2S seed storage albumins family.</text>
</comment>
<protein>
    <recommendedName>
        <fullName evidence="5">Bifunctional inhibitor/plant lipid transfer protein/seed storage helical domain-containing protein</fullName>
    </recommendedName>
</protein>
<dbReference type="InterPro" id="IPR036312">
    <property type="entry name" value="Bifun_inhib/LTP/seed_sf"/>
</dbReference>
<dbReference type="CDD" id="cd00261">
    <property type="entry name" value="AAI_SS"/>
    <property type="match status" value="1"/>
</dbReference>
<organism evidence="6 7">
    <name type="scientific">Rehmannia glutinosa</name>
    <name type="common">Chinese foxglove</name>
    <dbReference type="NCBI Taxonomy" id="99300"/>
    <lineage>
        <taxon>Eukaryota</taxon>
        <taxon>Viridiplantae</taxon>
        <taxon>Streptophyta</taxon>
        <taxon>Embryophyta</taxon>
        <taxon>Tracheophyta</taxon>
        <taxon>Spermatophyta</taxon>
        <taxon>Magnoliopsida</taxon>
        <taxon>eudicotyledons</taxon>
        <taxon>Gunneridae</taxon>
        <taxon>Pentapetalae</taxon>
        <taxon>asterids</taxon>
        <taxon>lamiids</taxon>
        <taxon>Lamiales</taxon>
        <taxon>Orobanchaceae</taxon>
        <taxon>Rehmannieae</taxon>
        <taxon>Rehmannia</taxon>
    </lineage>
</organism>
<gene>
    <name evidence="6" type="ORF">DH2020_026280</name>
</gene>
<feature type="domain" description="Bifunctional inhibitor/plant lipid transfer protein/seed storage helical" evidence="5">
    <location>
        <begin position="46"/>
        <end position="145"/>
    </location>
</feature>
<dbReference type="InterPro" id="IPR000617">
    <property type="entry name" value="Napin/2SS/CON"/>
</dbReference>
<evidence type="ECO:0000256" key="2">
    <source>
        <dbReference type="ARBA" id="ARBA00022761"/>
    </source>
</evidence>
<keyword evidence="2" id="KW-0758">Storage protein</keyword>
<dbReference type="PRINTS" id="PR00496">
    <property type="entry name" value="NAPIN"/>
</dbReference>
<comment type="caution">
    <text evidence="6">The sequence shown here is derived from an EMBL/GenBank/DDBJ whole genome shotgun (WGS) entry which is preliminary data.</text>
</comment>
<keyword evidence="4" id="KW-0732">Signal</keyword>